<evidence type="ECO:0000256" key="1">
    <source>
        <dbReference type="SAM" id="MobiDB-lite"/>
    </source>
</evidence>
<accession>A0AAJ0IBK0</accession>
<dbReference type="AlphaFoldDB" id="A0AAJ0IBK0"/>
<evidence type="ECO:0000256" key="2">
    <source>
        <dbReference type="SAM" id="Phobius"/>
    </source>
</evidence>
<feature type="transmembrane region" description="Helical" evidence="2">
    <location>
        <begin position="96"/>
        <end position="118"/>
    </location>
</feature>
<dbReference type="Proteomes" id="UP001285908">
    <property type="component" value="Unassembled WGS sequence"/>
</dbReference>
<evidence type="ECO:0000313" key="3">
    <source>
        <dbReference type="EMBL" id="KAK3496647.1"/>
    </source>
</evidence>
<feature type="region of interest" description="Disordered" evidence="1">
    <location>
        <begin position="12"/>
        <end position="43"/>
    </location>
</feature>
<dbReference type="RefSeq" id="XP_062694911.1">
    <property type="nucleotide sequence ID" value="XM_062841534.1"/>
</dbReference>
<keyword evidence="2" id="KW-1133">Transmembrane helix</keyword>
<reference evidence="3 4" key="1">
    <citation type="journal article" date="2023" name="Mol. Phylogenet. Evol.">
        <title>Genome-scale phylogeny and comparative genomics of the fungal order Sordariales.</title>
        <authorList>
            <person name="Hensen N."/>
            <person name="Bonometti L."/>
            <person name="Westerberg I."/>
            <person name="Brannstrom I.O."/>
            <person name="Guillou S."/>
            <person name="Cros-Aarteil S."/>
            <person name="Calhoun S."/>
            <person name="Haridas S."/>
            <person name="Kuo A."/>
            <person name="Mondo S."/>
            <person name="Pangilinan J."/>
            <person name="Riley R."/>
            <person name="LaButti K."/>
            <person name="Andreopoulos B."/>
            <person name="Lipzen A."/>
            <person name="Chen C."/>
            <person name="Yan M."/>
            <person name="Daum C."/>
            <person name="Ng V."/>
            <person name="Clum A."/>
            <person name="Steindorff A."/>
            <person name="Ohm R.A."/>
            <person name="Martin F."/>
            <person name="Silar P."/>
            <person name="Natvig D.O."/>
            <person name="Lalanne C."/>
            <person name="Gautier V."/>
            <person name="Ament-Velasquez S.L."/>
            <person name="Kruys A."/>
            <person name="Hutchinson M.I."/>
            <person name="Powell A.J."/>
            <person name="Barry K."/>
            <person name="Miller A.N."/>
            <person name="Grigoriev I.V."/>
            <person name="Debuchy R."/>
            <person name="Gladieux P."/>
            <person name="Hiltunen Thoren M."/>
            <person name="Johannesson H."/>
        </authorList>
    </citation>
    <scope>NUCLEOTIDE SEQUENCE [LARGE SCALE GENOMIC DNA]</scope>
    <source>
        <strain evidence="3 4">FGSC 10403</strain>
    </source>
</reference>
<evidence type="ECO:0000313" key="4">
    <source>
        <dbReference type="Proteomes" id="UP001285908"/>
    </source>
</evidence>
<keyword evidence="4" id="KW-1185">Reference proteome</keyword>
<organism evidence="3 4">
    <name type="scientific">Neurospora hispaniola</name>
    <dbReference type="NCBI Taxonomy" id="588809"/>
    <lineage>
        <taxon>Eukaryota</taxon>
        <taxon>Fungi</taxon>
        <taxon>Dikarya</taxon>
        <taxon>Ascomycota</taxon>
        <taxon>Pezizomycotina</taxon>
        <taxon>Sordariomycetes</taxon>
        <taxon>Sordariomycetidae</taxon>
        <taxon>Sordariales</taxon>
        <taxon>Sordariaceae</taxon>
        <taxon>Neurospora</taxon>
    </lineage>
</organism>
<proteinExistence type="predicted"/>
<dbReference type="EMBL" id="JAULSX010000002">
    <property type="protein sequence ID" value="KAK3496647.1"/>
    <property type="molecule type" value="Genomic_DNA"/>
</dbReference>
<keyword evidence="2" id="KW-0812">Transmembrane</keyword>
<protein>
    <submittedName>
        <fullName evidence="3">Uncharacterized protein</fullName>
    </submittedName>
</protein>
<comment type="caution">
    <text evidence="3">The sequence shown here is derived from an EMBL/GenBank/DDBJ whole genome shotgun (WGS) entry which is preliminary data.</text>
</comment>
<sequence>MQRIKRLLPVPVPSPAPAPVRPIGASDSPTTASRHHPVPSPLPARVPDPMLRVGDYLVRTISRVLVLVQSFQCLGPAEPSSSSSLCRLSRLRPSGLVSPIASYLLLLLLLLLSFFSLFCPSGIRLVVLDSSSPGSSVRTTKSLLRDLALSHADEPMKYLLASACTTTTTTTTLAQKH</sequence>
<dbReference type="GeneID" id="87879156"/>
<gene>
    <name evidence="3" type="ORF">B0T23DRAFT_60966</name>
</gene>
<keyword evidence="2" id="KW-0472">Membrane</keyword>
<name>A0AAJ0IBK0_9PEZI</name>